<evidence type="ECO:0000313" key="4">
    <source>
        <dbReference type="Proteomes" id="UP000274131"/>
    </source>
</evidence>
<evidence type="ECO:0000256" key="1">
    <source>
        <dbReference type="SAM" id="MobiDB-lite"/>
    </source>
</evidence>
<dbReference type="InterPro" id="IPR015940">
    <property type="entry name" value="UBA"/>
</dbReference>
<reference evidence="5" key="1">
    <citation type="submission" date="2017-02" db="UniProtKB">
        <authorList>
            <consortium name="WormBaseParasite"/>
        </authorList>
    </citation>
    <scope>IDENTIFICATION</scope>
</reference>
<gene>
    <name evidence="3" type="ORF">EVEC_LOCUS357</name>
</gene>
<evidence type="ECO:0000259" key="2">
    <source>
        <dbReference type="PROSITE" id="PS50030"/>
    </source>
</evidence>
<dbReference type="CDD" id="cd14423">
    <property type="entry name" value="CUE_UBR5"/>
    <property type="match status" value="1"/>
</dbReference>
<dbReference type="GO" id="GO:0090263">
    <property type="term" value="P:positive regulation of canonical Wnt signaling pathway"/>
    <property type="evidence" value="ECO:0007669"/>
    <property type="project" value="TreeGrafter"/>
</dbReference>
<feature type="domain" description="UBA" evidence="2">
    <location>
        <begin position="158"/>
        <end position="200"/>
    </location>
</feature>
<name>A0A0N4UTE2_ENTVE</name>
<keyword evidence="4" id="KW-1185">Reference proteome</keyword>
<dbReference type="OrthoDB" id="5806595at2759"/>
<dbReference type="GO" id="GO:0005634">
    <property type="term" value="C:nucleus"/>
    <property type="evidence" value="ECO:0007669"/>
    <property type="project" value="TreeGrafter"/>
</dbReference>
<dbReference type="Pfam" id="PF11547">
    <property type="entry name" value="E3_UbLigase_EDD"/>
    <property type="match status" value="1"/>
</dbReference>
<evidence type="ECO:0000313" key="5">
    <source>
        <dbReference type="WBParaSite" id="EVEC_0000053401-mRNA-1"/>
    </source>
</evidence>
<dbReference type="GO" id="GO:0005737">
    <property type="term" value="C:cytoplasm"/>
    <property type="evidence" value="ECO:0007669"/>
    <property type="project" value="TreeGrafter"/>
</dbReference>
<evidence type="ECO:0000313" key="3">
    <source>
        <dbReference type="EMBL" id="VDD85214.1"/>
    </source>
</evidence>
<dbReference type="GO" id="GO:0000209">
    <property type="term" value="P:protein polyubiquitination"/>
    <property type="evidence" value="ECO:0007669"/>
    <property type="project" value="TreeGrafter"/>
</dbReference>
<dbReference type="AlphaFoldDB" id="A0A0N4UTE2"/>
<accession>A0A0N4UTE2</accession>
<proteinExistence type="predicted"/>
<dbReference type="Proteomes" id="UP000274131">
    <property type="component" value="Unassembled WGS sequence"/>
</dbReference>
<feature type="region of interest" description="Disordered" evidence="1">
    <location>
        <begin position="82"/>
        <end position="127"/>
    </location>
</feature>
<sequence>MDDQKQLLLLAFPNPGHDNLLPKRIREATKNRNENGSILTKALEGIEASAVLQMVVGPEHVAFLFKSGCVARLGFQIIAETKKESSTNSDKPSDFGCGHGGGVPSSSTTGSSSTSTTSSLSRNSKIRRVMTTARCPGTLGERAGVIVGRTRPLIPVNAIPENIIAQAQVVLQGKSRESIIRELQRTNLNVNEAVNNLLSRDDEEGDDGEEGFEAYLPDEILSLLDAGITRSDGHGGASLMDHDSLYTGADSFDYIVSRSDLSRKRNDRDKKIEKSKETPQVATTKLNLNESLQFWGSEQCPFPVGVTKFIKIAAMHSELLALGDNGFFYGWTWKGQNSGSLALHPLSRRLLLNAPSHEKFIDLVSCPYRACVVTSANRVASFLDCGSCGVRVCDRLMIPLTELPETEVYSAAYVTSMYAAIRTQTNNFFWFGIYPFEERRKIWERLRSRSRRRVTFDVNEIVEGCEVRTKSQPIYSAGSVAISFQSGVPMVGKLMESAWTLAEICRFRVQTPSQYDAERPDDGSCLSASGHIKSSLNRELVKASSPPSVIWCC</sequence>
<dbReference type="GO" id="GO:0043130">
    <property type="term" value="F:ubiquitin binding"/>
    <property type="evidence" value="ECO:0007669"/>
    <property type="project" value="InterPro"/>
</dbReference>
<dbReference type="FunFam" id="1.10.8.10:FF:000009">
    <property type="entry name" value="Putative E3 ubiquitin-protein ligase UBR5"/>
    <property type="match status" value="1"/>
</dbReference>
<dbReference type="PANTHER" id="PTHR46276">
    <property type="entry name" value="E3 UBIQUITIN-PROTEIN LIGASE UBR5"/>
    <property type="match status" value="1"/>
</dbReference>
<dbReference type="PANTHER" id="PTHR46276:SF1">
    <property type="entry name" value="E3 UBIQUITIN-PROTEIN LIGASE UBR5"/>
    <property type="match status" value="1"/>
</dbReference>
<dbReference type="EMBL" id="UXUI01000383">
    <property type="protein sequence ID" value="VDD85214.1"/>
    <property type="molecule type" value="Genomic_DNA"/>
</dbReference>
<organism evidence="5">
    <name type="scientific">Enterobius vermicularis</name>
    <name type="common">Human pinworm</name>
    <dbReference type="NCBI Taxonomy" id="51028"/>
    <lineage>
        <taxon>Eukaryota</taxon>
        <taxon>Metazoa</taxon>
        <taxon>Ecdysozoa</taxon>
        <taxon>Nematoda</taxon>
        <taxon>Chromadorea</taxon>
        <taxon>Rhabditida</taxon>
        <taxon>Spirurina</taxon>
        <taxon>Oxyuridomorpha</taxon>
        <taxon>Oxyuroidea</taxon>
        <taxon>Oxyuridae</taxon>
        <taxon>Enterobius</taxon>
    </lineage>
</organism>
<dbReference type="STRING" id="51028.A0A0N4UTE2"/>
<reference evidence="3 4" key="2">
    <citation type="submission" date="2018-10" db="EMBL/GenBank/DDBJ databases">
        <authorList>
            <consortium name="Pathogen Informatics"/>
        </authorList>
    </citation>
    <scope>NUCLEOTIDE SEQUENCE [LARGE SCALE GENOMIC DNA]</scope>
</reference>
<dbReference type="PROSITE" id="PS50030">
    <property type="entry name" value="UBA"/>
    <property type="match status" value="1"/>
</dbReference>
<feature type="compositionally biased region" description="Low complexity" evidence="1">
    <location>
        <begin position="105"/>
        <end position="121"/>
    </location>
</feature>
<protein>
    <submittedName>
        <fullName evidence="5">UBA domain-containing protein</fullName>
    </submittedName>
</protein>
<dbReference type="InterPro" id="IPR024725">
    <property type="entry name" value="UBR5_UBA"/>
</dbReference>
<dbReference type="WBParaSite" id="EVEC_0000053401-mRNA-1">
    <property type="protein sequence ID" value="EVEC_0000053401-mRNA-1"/>
    <property type="gene ID" value="EVEC_0000053401"/>
</dbReference>
<dbReference type="Gene3D" id="1.10.8.10">
    <property type="entry name" value="DNA helicase RuvA subunit, C-terminal domain"/>
    <property type="match status" value="1"/>
</dbReference>
<dbReference type="GO" id="GO:0034450">
    <property type="term" value="F:ubiquitin-ubiquitin ligase activity"/>
    <property type="evidence" value="ECO:0007669"/>
    <property type="project" value="TreeGrafter"/>
</dbReference>